<accession>A0A2G9Q9M1</accession>
<organism evidence="1 2">
    <name type="scientific">Aquarana catesbeiana</name>
    <name type="common">American bullfrog</name>
    <name type="synonym">Rana catesbeiana</name>
    <dbReference type="NCBI Taxonomy" id="8400"/>
    <lineage>
        <taxon>Eukaryota</taxon>
        <taxon>Metazoa</taxon>
        <taxon>Chordata</taxon>
        <taxon>Craniata</taxon>
        <taxon>Vertebrata</taxon>
        <taxon>Euteleostomi</taxon>
        <taxon>Amphibia</taxon>
        <taxon>Batrachia</taxon>
        <taxon>Anura</taxon>
        <taxon>Neobatrachia</taxon>
        <taxon>Ranoidea</taxon>
        <taxon>Ranidae</taxon>
        <taxon>Aquarana</taxon>
    </lineage>
</organism>
<keyword evidence="2" id="KW-1185">Reference proteome</keyword>
<evidence type="ECO:0000313" key="1">
    <source>
        <dbReference type="EMBL" id="PIO12304.1"/>
    </source>
</evidence>
<gene>
    <name evidence="1" type="ORF">AB205_0027940</name>
</gene>
<sequence length="77" mass="9075">MCETPPAPDVLSILFPAPSRSAQWGKSTWRRHSRCMLITAMRRRGRKAQSQKRHDPEGDNLRPQICPWGICWRWWTS</sequence>
<dbReference type="EMBL" id="KZ060432">
    <property type="protein sequence ID" value="PIO12304.1"/>
    <property type="molecule type" value="Genomic_DNA"/>
</dbReference>
<proteinExistence type="predicted"/>
<protein>
    <submittedName>
        <fullName evidence="1">Uncharacterized protein</fullName>
    </submittedName>
</protein>
<name>A0A2G9Q9M1_AQUCT</name>
<dbReference type="Proteomes" id="UP000228934">
    <property type="component" value="Unassembled WGS sequence"/>
</dbReference>
<evidence type="ECO:0000313" key="2">
    <source>
        <dbReference type="Proteomes" id="UP000228934"/>
    </source>
</evidence>
<reference evidence="2" key="1">
    <citation type="journal article" date="2017" name="Nat. Commun.">
        <title>The North American bullfrog draft genome provides insight into hormonal regulation of long noncoding RNA.</title>
        <authorList>
            <person name="Hammond S.A."/>
            <person name="Warren R.L."/>
            <person name="Vandervalk B.P."/>
            <person name="Kucuk E."/>
            <person name="Khan H."/>
            <person name="Gibb E.A."/>
            <person name="Pandoh P."/>
            <person name="Kirk H."/>
            <person name="Zhao Y."/>
            <person name="Jones M."/>
            <person name="Mungall A.J."/>
            <person name="Coope R."/>
            <person name="Pleasance S."/>
            <person name="Moore R.A."/>
            <person name="Holt R.A."/>
            <person name="Round J.M."/>
            <person name="Ohora S."/>
            <person name="Walle B.V."/>
            <person name="Veldhoen N."/>
            <person name="Helbing C.C."/>
            <person name="Birol I."/>
        </authorList>
    </citation>
    <scope>NUCLEOTIDE SEQUENCE [LARGE SCALE GENOMIC DNA]</scope>
</reference>
<dbReference type="AlphaFoldDB" id="A0A2G9Q9M1"/>